<feature type="compositionally biased region" description="Polar residues" evidence="1">
    <location>
        <begin position="433"/>
        <end position="448"/>
    </location>
</feature>
<feature type="compositionally biased region" description="Polar residues" evidence="1">
    <location>
        <begin position="603"/>
        <end position="643"/>
    </location>
</feature>
<feature type="compositionally biased region" description="Polar residues" evidence="1">
    <location>
        <begin position="502"/>
        <end position="529"/>
    </location>
</feature>
<feature type="region of interest" description="Disordered" evidence="1">
    <location>
        <begin position="717"/>
        <end position="755"/>
    </location>
</feature>
<dbReference type="InParanoid" id="A0A1Y1UUD3"/>
<feature type="region of interest" description="Disordered" evidence="1">
    <location>
        <begin position="287"/>
        <end position="319"/>
    </location>
</feature>
<dbReference type="GeneID" id="33554681"/>
<feature type="compositionally biased region" description="Low complexity" evidence="1">
    <location>
        <begin position="973"/>
        <end position="984"/>
    </location>
</feature>
<keyword evidence="3" id="KW-1185">Reference proteome</keyword>
<feature type="compositionally biased region" description="Polar residues" evidence="1">
    <location>
        <begin position="773"/>
        <end position="807"/>
    </location>
</feature>
<dbReference type="AlphaFoldDB" id="A0A1Y1UUD3"/>
<feature type="region of interest" description="Disordered" evidence="1">
    <location>
        <begin position="211"/>
        <end position="236"/>
    </location>
</feature>
<feature type="region of interest" description="Disordered" evidence="1">
    <location>
        <begin position="1"/>
        <end position="49"/>
    </location>
</feature>
<comment type="caution">
    <text evidence="2">The sequence shown here is derived from an EMBL/GenBank/DDBJ whole genome shotgun (WGS) entry which is preliminary data.</text>
</comment>
<feature type="compositionally biased region" description="Polar residues" evidence="1">
    <location>
        <begin position="985"/>
        <end position="1021"/>
    </location>
</feature>
<protein>
    <submittedName>
        <fullName evidence="2">Uncharacterized protein</fullName>
    </submittedName>
</protein>
<feature type="compositionally biased region" description="Basic and acidic residues" evidence="1">
    <location>
        <begin position="644"/>
        <end position="664"/>
    </location>
</feature>
<dbReference type="EMBL" id="NBSH01000001">
    <property type="protein sequence ID" value="ORX41174.1"/>
    <property type="molecule type" value="Genomic_DNA"/>
</dbReference>
<dbReference type="Proteomes" id="UP000193218">
    <property type="component" value="Unassembled WGS sequence"/>
</dbReference>
<feature type="compositionally biased region" description="Low complexity" evidence="1">
    <location>
        <begin position="858"/>
        <end position="870"/>
    </location>
</feature>
<accession>A0A1Y1UUD3</accession>
<dbReference type="OrthoDB" id="8062037at2759"/>
<dbReference type="STRING" id="4999.A0A1Y1UUD3"/>
<evidence type="ECO:0000313" key="3">
    <source>
        <dbReference type="Proteomes" id="UP000193218"/>
    </source>
</evidence>
<feature type="region of interest" description="Disordered" evidence="1">
    <location>
        <begin position="549"/>
        <end position="568"/>
    </location>
</feature>
<feature type="compositionally biased region" description="Low complexity" evidence="1">
    <location>
        <begin position="1"/>
        <end position="14"/>
    </location>
</feature>
<feature type="region of interest" description="Disordered" evidence="1">
    <location>
        <begin position="574"/>
        <end position="664"/>
    </location>
</feature>
<evidence type="ECO:0000256" key="1">
    <source>
        <dbReference type="SAM" id="MobiDB-lite"/>
    </source>
</evidence>
<gene>
    <name evidence="2" type="ORF">BD324DRAFT_46918</name>
</gene>
<feature type="compositionally biased region" description="Polar residues" evidence="1">
    <location>
        <begin position="481"/>
        <end position="494"/>
    </location>
</feature>
<feature type="compositionally biased region" description="Polar residues" evidence="1">
    <location>
        <begin position="912"/>
        <end position="926"/>
    </location>
</feature>
<sequence length="1050" mass="111874">METGRSGRTSVGGSALRQNAGEAGPSTAQARAKKKSKAKTGSGNIVSRKNTIPKPFLALAPAPATTLAGSRFHEALSHASLSNLVLPSSFPRGTGISPNPNVPMAMTTAGPSRHAPTGRTRKFATGLLAPPAVMPGGVAASPRVQPAIAGRTGRSTPVALNDTPEGMIRKARSGNRLREISGSGANASMMSLGHTGRLLQSDPVVPPLPSLPVQLRDAGPVPQQVSSARRRRVVRGEEEARRRLTVSTREEGRAMGIARGASMRRLNVWDNLPESSDPPPAFPFPTAATNRLPPTFESAQNTVRNPTSATRPRSPPPTFDQALGLAPLPNSSNAVRETEEVARQQTLAARIEPPLQTPPDALDFRPSSPESDYVSARDSPTGSFLALPDADEERARSDRQLWNLDLLAGYSLEERVRREMGRRKSREEDRSTPVGSLTTLPNETSATSIPGDASLVNSAVIPPPKEANDAVGSARPKPVVDTSSAAMQHQTPISSPVRESPLTASTPRGSIRTLTKQPSGPLASPTTRTPKAENITPGRELAMASVVANPPTASRTAVSPRSPLSGIKTRNFSSVDLTTSNPDAIVDVSPPSRKLSRGAAVRRTSSGLRSETGSNQNRQSPVSPKQPLFSSPGRTASQILDSPESNRTRSEQRFLREEDSIVPSREKTIMKHRTKSQPNLLLQSISENVPTEALPPHREAALKRRDLHLPRLALDTTSNEVPRSPTKSGNTVAQSSGPLINFNRINSQASPSDVGDHSAWTAELLQLLDQVSSPIAESSSQERPNSQGLPVSASASTATLPVISSISAGKKRPPPPPPPIPLRVKRQQQLADTPASVSRKRSVLSTANSPIIPFTTKSSALSSAASQRSPSEGKPPERLPTRRPAPLPPKRPADDPEASEAPLPVGPPTRPSPQQAVTFSTSTSSADAVVPESSPPQARRPYTALSSRPRGPRPPPAPMRQWSKVVSQTWEQPAPLSPANPSSPTEFSVDTSIVNRSHPLRSTSAQDLRSPLQRTETGNQMEYTDLDVFVSRLEGSGREYEVSRTGDDTR</sequence>
<reference evidence="2 3" key="1">
    <citation type="submission" date="2017-03" db="EMBL/GenBank/DDBJ databases">
        <title>Widespread Adenine N6-methylation of Active Genes in Fungi.</title>
        <authorList>
            <consortium name="DOE Joint Genome Institute"/>
            <person name="Mondo S.J."/>
            <person name="Dannebaum R.O."/>
            <person name="Kuo R.C."/>
            <person name="Louie K.B."/>
            <person name="Bewick A.J."/>
            <person name="Labutti K."/>
            <person name="Haridas S."/>
            <person name="Kuo A."/>
            <person name="Salamov A."/>
            <person name="Ahrendt S.R."/>
            <person name="Lau R."/>
            <person name="Bowen B.P."/>
            <person name="Lipzen A."/>
            <person name="Sullivan W."/>
            <person name="Andreopoulos W.B."/>
            <person name="Clum A."/>
            <person name="Lindquist E."/>
            <person name="Daum C."/>
            <person name="Northen T.R."/>
            <person name="Ramamoorthy G."/>
            <person name="Schmitz R.J."/>
            <person name="Gryganskyi A."/>
            <person name="Culley D."/>
            <person name="Magnuson J."/>
            <person name="James T.Y."/>
            <person name="O'Malley M.A."/>
            <person name="Stajich J.E."/>
            <person name="Spatafora J.W."/>
            <person name="Visel A."/>
            <person name="Grigoriev I.V."/>
        </authorList>
    </citation>
    <scope>NUCLEOTIDE SEQUENCE [LARGE SCALE GENOMIC DNA]</scope>
    <source>
        <strain evidence="2 3">NRRL Y-17943</strain>
    </source>
</reference>
<dbReference type="RefSeq" id="XP_021874853.1">
    <property type="nucleotide sequence ID" value="XM_022012873.1"/>
</dbReference>
<feature type="region of interest" description="Disordered" evidence="1">
    <location>
        <begin position="773"/>
        <end position="1021"/>
    </location>
</feature>
<proteinExistence type="predicted"/>
<evidence type="ECO:0000313" key="2">
    <source>
        <dbReference type="EMBL" id="ORX41174.1"/>
    </source>
</evidence>
<feature type="compositionally biased region" description="Polar residues" evidence="1">
    <location>
        <begin position="717"/>
        <end position="751"/>
    </location>
</feature>
<feature type="region of interest" description="Disordered" evidence="1">
    <location>
        <begin position="348"/>
        <end position="386"/>
    </location>
</feature>
<feature type="region of interest" description="Disordered" evidence="1">
    <location>
        <begin position="417"/>
        <end position="534"/>
    </location>
</feature>
<name>A0A1Y1UUD3_9TREE</name>
<organism evidence="2 3">
    <name type="scientific">Kockovaella imperatae</name>
    <dbReference type="NCBI Taxonomy" id="4999"/>
    <lineage>
        <taxon>Eukaryota</taxon>
        <taxon>Fungi</taxon>
        <taxon>Dikarya</taxon>
        <taxon>Basidiomycota</taxon>
        <taxon>Agaricomycotina</taxon>
        <taxon>Tremellomycetes</taxon>
        <taxon>Tremellales</taxon>
        <taxon>Cuniculitremaceae</taxon>
        <taxon>Kockovaella</taxon>
    </lineage>
</organism>